<keyword evidence="2" id="KW-1185">Reference proteome</keyword>
<dbReference type="Proteomes" id="UP000037185">
    <property type="component" value="Unassembled WGS sequence"/>
</dbReference>
<evidence type="ECO:0000313" key="1">
    <source>
        <dbReference type="EMBL" id="KNE79809.1"/>
    </source>
</evidence>
<protein>
    <submittedName>
        <fullName evidence="1">Uncharacterized protein</fullName>
    </submittedName>
</protein>
<reference evidence="1" key="1">
    <citation type="submission" date="2015-07" db="EMBL/GenBank/DDBJ databases">
        <title>Draft genome sequence of Streptomyces fradiae, a resistant strain to nitron-oligomycin.</title>
        <authorList>
            <person name="Vatlin A.A."/>
            <person name="Bekker O.B."/>
            <person name="Danilenko V.N."/>
        </authorList>
    </citation>
    <scope>NUCLEOTIDE SEQUENCE</scope>
    <source>
        <strain evidence="1">Olg1-1</strain>
    </source>
</reference>
<dbReference type="EMBL" id="LGSP01000070">
    <property type="protein sequence ID" value="KNE79809.1"/>
    <property type="molecule type" value="Genomic_DNA"/>
</dbReference>
<evidence type="ECO:0000313" key="2">
    <source>
        <dbReference type="Proteomes" id="UP000037185"/>
    </source>
</evidence>
<gene>
    <name evidence="1" type="ORF">ADZ36_25540</name>
</gene>
<proteinExistence type="predicted"/>
<accession>A0ACC4W597</accession>
<comment type="caution">
    <text evidence="1">The sequence shown here is derived from an EMBL/GenBank/DDBJ whole genome shotgun (WGS) entry which is preliminary data.</text>
</comment>
<sequence length="1163" mass="125804">MCRGDGRRGTVRRAELNGVDAVEVGDDGRTLTVTFLGKAPHGLCPENIRVDGGRRVTGIEALEVEVEREDDPELDDRLYVTVDKAGDTSRYRLAVVETDPYGRPGTEPYRGFDQRYHAADFFFRPDCPTPFDCADEQPDCPPTFKPAPVIDYTARDYDTLRQVVLDRLSLTSPGWVERHAPDLGVTLVELLAHTADLISHQQDAVATEAYLDTARRRVSVRRHVRLVDYPMHDGCNARALVAVEVARPLTLPPGRFRFASVDLRDAGSRDRHGARPGTVLGDEELVALDERGRVEVFEPVERKPLRLRPEHNTIRFWTWGGEQCSLPRGATSATLRDAWAHREHGDGEPGDSRPGDGRGDRNAHDHHDGHGHDDHGHPGRDRPRRRLLDLSPGDVLVFEEVRGPRSGTPGDADPAHRQAVRLTSVTPAVDRLCGQPVLEITWAREDALRFPLCLSTTGGTRCEPVPDVSVAHGNIVLADHGRSTAFCDGEAERVTVPPVPAVPAGCEPPAFGCPDRASGNEPARLAAALLDLADSGRLLTPAHVREVFTAFGEDATARAGLGIGGEGRREEVVPDTARAQAAALRTLVAQSVYPGIVPRFRPVLDRFPVVQAVPFPEPRLVAAGQAERLAAIPERVRQRLVELWRSARDRDGLSERETAELAVLFGLGVLERLELRVHPRRALRELLVRSDRLLARKKRRLEVLTARARAGTVLDRRTAWEIAHCWGPPYAAGLDPDDPVLAGSAVASLRQDPRAALPAVRVLERTPDGTRVWEPRRDLLESGSRDRHVTGEPADDGRLALRFGDGVHGAAPEPGTTLELRYRLGGGTAGNVGAEAVNRLVLCGHPDDGGSEGPGPYGGWDPYTDTGTDTDGPAGPAEHGGYGEAEPGRDADPESGDAEETGEPGTGAWRGFPVLRVRNPLPATGGTDPEPVEQVRRLAPLALKRTRLRAVTAMDYAELASAVPGVQRAAAEMRWTGSTQEAHVAVDALSTGEPSPELLDAVAQHLERYRRIGHDVVVVPARTVPLDIALTVCAAPGQQHGPVLAELHRVLGSRALPDGRLGFFHPDALGFGEPVRLSRLVAVAAAVPGVRSVHVTRLRRLFGGGTDAGHDSGNENTGDSGDVRDPALDEGVLRLGPLEIAQCDNDPDRPENGRLELEFGGGQ</sequence>
<organism evidence="1 2">
    <name type="scientific">Streptomyces fradiae</name>
    <name type="common">Streptomyces roseoflavus</name>
    <dbReference type="NCBI Taxonomy" id="1906"/>
    <lineage>
        <taxon>Bacteria</taxon>
        <taxon>Bacillati</taxon>
        <taxon>Actinomycetota</taxon>
        <taxon>Actinomycetes</taxon>
        <taxon>Kitasatosporales</taxon>
        <taxon>Streptomycetaceae</taxon>
        <taxon>Streptomyces</taxon>
    </lineage>
</organism>
<name>A0ACC4W597_STRFR</name>